<dbReference type="EMBL" id="FWFS01000002">
    <property type="protein sequence ID" value="SLN22622.1"/>
    <property type="molecule type" value="Genomic_DNA"/>
</dbReference>
<evidence type="ECO:0000313" key="2">
    <source>
        <dbReference type="Proteomes" id="UP000193862"/>
    </source>
</evidence>
<reference evidence="1 2" key="1">
    <citation type="submission" date="2017-03" db="EMBL/GenBank/DDBJ databases">
        <authorList>
            <person name="Afonso C.L."/>
            <person name="Miller P.J."/>
            <person name="Scott M.A."/>
            <person name="Spackman E."/>
            <person name="Goraichik I."/>
            <person name="Dimitrov K.M."/>
            <person name="Suarez D.L."/>
            <person name="Swayne D.E."/>
        </authorList>
    </citation>
    <scope>NUCLEOTIDE SEQUENCE [LARGE SCALE GENOMIC DNA]</scope>
    <source>
        <strain evidence="1 2">CECT 8620</strain>
    </source>
</reference>
<name>A0A1Y5RPT7_9RHOB</name>
<sequence>MARLEGVTIRDATPEDLVALEPAFAAGRAVYVNSAPENAAYLSAIEAALAAQ</sequence>
<gene>
    <name evidence="1" type="ORF">AQS8620_00614</name>
</gene>
<protein>
    <submittedName>
        <fullName evidence="1">Uncharacterized protein</fullName>
    </submittedName>
</protein>
<dbReference type="Proteomes" id="UP000193862">
    <property type="component" value="Unassembled WGS sequence"/>
</dbReference>
<dbReference type="AlphaFoldDB" id="A0A1Y5RPT7"/>
<organism evidence="1 2">
    <name type="scientific">Aquimixticola soesokkakensis</name>
    <dbReference type="NCBI Taxonomy" id="1519096"/>
    <lineage>
        <taxon>Bacteria</taxon>
        <taxon>Pseudomonadati</taxon>
        <taxon>Pseudomonadota</taxon>
        <taxon>Alphaproteobacteria</taxon>
        <taxon>Rhodobacterales</taxon>
        <taxon>Paracoccaceae</taxon>
        <taxon>Aquimixticola</taxon>
    </lineage>
</organism>
<proteinExistence type="predicted"/>
<evidence type="ECO:0000313" key="1">
    <source>
        <dbReference type="EMBL" id="SLN22622.1"/>
    </source>
</evidence>
<accession>A0A1Y5RPT7</accession>
<keyword evidence="2" id="KW-1185">Reference proteome</keyword>